<dbReference type="SUPFAM" id="SSF109604">
    <property type="entry name" value="HD-domain/PDEase-like"/>
    <property type="match status" value="1"/>
</dbReference>
<dbReference type="AlphaFoldDB" id="A0A8X6FSM6"/>
<comment type="caution">
    <text evidence="2">The sequence shown here is derived from an EMBL/GenBank/DDBJ whole genome shotgun (WGS) entry which is preliminary data.</text>
</comment>
<reference evidence="2" key="1">
    <citation type="submission" date="2020-07" db="EMBL/GenBank/DDBJ databases">
        <title>Multicomponent nature underlies the extraordinary mechanical properties of spider dragline silk.</title>
        <authorList>
            <person name="Kono N."/>
            <person name="Nakamura H."/>
            <person name="Mori M."/>
            <person name="Yoshida Y."/>
            <person name="Ohtoshi R."/>
            <person name="Malay A.D."/>
            <person name="Moran D.A.P."/>
            <person name="Tomita M."/>
            <person name="Numata K."/>
            <person name="Arakawa K."/>
        </authorList>
    </citation>
    <scope>NUCLEOTIDE SEQUENCE</scope>
</reference>
<protein>
    <recommendedName>
        <fullName evidence="1">HD domain-containing protein</fullName>
    </recommendedName>
</protein>
<dbReference type="Pfam" id="PF01966">
    <property type="entry name" value="HD"/>
    <property type="match status" value="1"/>
</dbReference>
<dbReference type="Gene3D" id="3.40.50.300">
    <property type="entry name" value="P-loop containing nucleotide triphosphate hydrolases"/>
    <property type="match status" value="1"/>
</dbReference>
<dbReference type="NCBIfam" id="TIGR00277">
    <property type="entry name" value="HDIG"/>
    <property type="match status" value="1"/>
</dbReference>
<evidence type="ECO:0000259" key="1">
    <source>
        <dbReference type="Pfam" id="PF01966"/>
    </source>
</evidence>
<dbReference type="OrthoDB" id="6362633at2759"/>
<dbReference type="InterPro" id="IPR027417">
    <property type="entry name" value="P-loop_NTPase"/>
</dbReference>
<name>A0A8X6FSM6_TRICU</name>
<dbReference type="InterPro" id="IPR003607">
    <property type="entry name" value="HD/PDEase_dom"/>
</dbReference>
<feature type="domain" description="HD" evidence="1">
    <location>
        <begin position="47"/>
        <end position="120"/>
    </location>
</feature>
<dbReference type="InterPro" id="IPR006675">
    <property type="entry name" value="HDIG_dom"/>
</dbReference>
<proteinExistence type="predicted"/>
<organism evidence="2 3">
    <name type="scientific">Trichonephila clavata</name>
    <name type="common">Joro spider</name>
    <name type="synonym">Nephila clavata</name>
    <dbReference type="NCBI Taxonomy" id="2740835"/>
    <lineage>
        <taxon>Eukaryota</taxon>
        <taxon>Metazoa</taxon>
        <taxon>Ecdysozoa</taxon>
        <taxon>Arthropoda</taxon>
        <taxon>Chelicerata</taxon>
        <taxon>Arachnida</taxon>
        <taxon>Araneae</taxon>
        <taxon>Araneomorphae</taxon>
        <taxon>Entelegynae</taxon>
        <taxon>Araneoidea</taxon>
        <taxon>Nephilidae</taxon>
        <taxon>Trichonephila</taxon>
    </lineage>
</organism>
<dbReference type="Proteomes" id="UP000887116">
    <property type="component" value="Unassembled WGS sequence"/>
</dbReference>
<evidence type="ECO:0000313" key="3">
    <source>
        <dbReference type="Proteomes" id="UP000887116"/>
    </source>
</evidence>
<gene>
    <name evidence="2" type="primary">AVEN_78403_1</name>
    <name evidence="2" type="ORF">TNCT_362101</name>
</gene>
<dbReference type="InterPro" id="IPR006674">
    <property type="entry name" value="HD_domain"/>
</dbReference>
<keyword evidence="3" id="KW-1185">Reference proteome</keyword>
<sequence length="634" mass="74013">MESSDFASEFKRVLSLIYPPYDFPDLYCRIFNFNWLPNPHHQECFQKHCVDVAHRMDALCRRDHLLQEIWKEDITYAYLVGFLHDIGKPFVTRINFFGQQGFRGHAQVGALLVTLRFQDEIPEDFLLTMGVLIDCPMCCLRNLSFSSEHRLRVNAILHMYLPPIPHLLSLLMCLHSADQSSKQPPFQVDGSGYLYQAPFTFRKDRRVVIFLLGPMGSEKSTIARALTEKLASCGSVLHLQRDEILMTLATKGESYSSCYYRIRGSPALKRQLQTLWQERLDYASADIILVDTCQTYFLSNMIGFENCLRIGLYCVPFNLFDPEANWRNPRIEFPPEKWSGYPSLLMEQCPWSLEVGTGLWNLAPSLVKRYFDQPWPESLEHHPSLATLWNESFVSKICAQFPFKGIHIQEEFSLMDHKVYRATYPPGMHVTWGPTRFYRGEFLLQKQNTKRVYPLRSGLPTVSRHQTLVSTFDHVGVTPKFERNTLCEPEGCVLYFWDARGCLLYVVKSKFPEYLAVINPNKYPKQYQETLTNPLLAQRFQKIGKLKKDLDTSTLKKAIHEFLKKDTKDRKEFALYVEENRPKIQEFQVQLEAIAEKARIKARNVRQELFLNYPYVQKTIENIFRPLDEIVDEE</sequence>
<dbReference type="CDD" id="cd00077">
    <property type="entry name" value="HDc"/>
    <property type="match status" value="1"/>
</dbReference>
<evidence type="ECO:0000313" key="2">
    <source>
        <dbReference type="EMBL" id="GFQ88237.1"/>
    </source>
</evidence>
<accession>A0A8X6FSM6</accession>
<dbReference type="EMBL" id="BMAO01013352">
    <property type="protein sequence ID" value="GFQ88237.1"/>
    <property type="molecule type" value="Genomic_DNA"/>
</dbReference>
<dbReference type="SUPFAM" id="SSF52540">
    <property type="entry name" value="P-loop containing nucleoside triphosphate hydrolases"/>
    <property type="match status" value="1"/>
</dbReference>